<dbReference type="PANTHER" id="PTHR42874:SF1">
    <property type="entry name" value="URICASE"/>
    <property type="match status" value="1"/>
</dbReference>
<evidence type="ECO:0000313" key="9">
    <source>
        <dbReference type="Proteomes" id="UP001055247"/>
    </source>
</evidence>
<evidence type="ECO:0000313" key="8">
    <source>
        <dbReference type="EMBL" id="GJD89917.1"/>
    </source>
</evidence>
<proteinExistence type="inferred from homology"/>
<keyword evidence="9" id="KW-1185">Reference proteome</keyword>
<feature type="region of interest" description="Disordered" evidence="7">
    <location>
        <begin position="100"/>
        <end position="136"/>
    </location>
</feature>
<dbReference type="GO" id="GO:0004846">
    <property type="term" value="F:urate oxidase activity"/>
    <property type="evidence" value="ECO:0007669"/>
    <property type="project" value="UniProtKB-EC"/>
</dbReference>
<evidence type="ECO:0000256" key="4">
    <source>
        <dbReference type="ARBA" id="ARBA00022631"/>
    </source>
</evidence>
<name>A0AAV4ZN78_9HYPH</name>
<evidence type="ECO:0000256" key="5">
    <source>
        <dbReference type="ARBA" id="ARBA00023002"/>
    </source>
</evidence>
<evidence type="ECO:0000256" key="7">
    <source>
        <dbReference type="SAM" id="MobiDB-lite"/>
    </source>
</evidence>
<dbReference type="EC" id="1.7.3.3" evidence="3"/>
<comment type="similarity">
    <text evidence="2">Belongs to the uricase family.</text>
</comment>
<dbReference type="EMBL" id="BPQO01000014">
    <property type="protein sequence ID" value="GJD89917.1"/>
    <property type="molecule type" value="Genomic_DNA"/>
</dbReference>
<comment type="pathway">
    <text evidence="1">Purine metabolism; urate degradation; (S)-allantoin from urate: step 1/3.</text>
</comment>
<evidence type="ECO:0000256" key="1">
    <source>
        <dbReference type="ARBA" id="ARBA00004831"/>
    </source>
</evidence>
<gene>
    <name evidence="8" type="ORF">BHAOGJBA_3450</name>
</gene>
<evidence type="ECO:0000256" key="2">
    <source>
        <dbReference type="ARBA" id="ARBA00009760"/>
    </source>
</evidence>
<dbReference type="Gene3D" id="3.10.270.10">
    <property type="entry name" value="Urate Oxidase"/>
    <property type="match status" value="1"/>
</dbReference>
<dbReference type="Pfam" id="PF01014">
    <property type="entry name" value="Uricase"/>
    <property type="match status" value="1"/>
</dbReference>
<dbReference type="AlphaFoldDB" id="A0AAV4ZN78"/>
<dbReference type="RefSeq" id="WP_066922388.1">
    <property type="nucleotide sequence ID" value="NZ_BPQO01000014.1"/>
</dbReference>
<organism evidence="8 9">
    <name type="scientific">Methylobacterium hispanicum</name>
    <dbReference type="NCBI Taxonomy" id="270350"/>
    <lineage>
        <taxon>Bacteria</taxon>
        <taxon>Pseudomonadati</taxon>
        <taxon>Pseudomonadota</taxon>
        <taxon>Alphaproteobacteria</taxon>
        <taxon>Hyphomicrobiales</taxon>
        <taxon>Methylobacteriaceae</taxon>
        <taxon>Methylobacterium</taxon>
    </lineage>
</organism>
<reference evidence="8" key="2">
    <citation type="submission" date="2021-08" db="EMBL/GenBank/DDBJ databases">
        <authorList>
            <person name="Tani A."/>
            <person name="Ola A."/>
            <person name="Ogura Y."/>
            <person name="Katsura K."/>
            <person name="Hayashi T."/>
        </authorList>
    </citation>
    <scope>NUCLEOTIDE SEQUENCE</scope>
    <source>
        <strain evidence="8">DSM 16372</strain>
    </source>
</reference>
<accession>A0AAV4ZN78</accession>
<dbReference type="GO" id="GO:0006145">
    <property type="term" value="P:purine nucleobase catabolic process"/>
    <property type="evidence" value="ECO:0007669"/>
    <property type="project" value="TreeGrafter"/>
</dbReference>
<sequence>MPLTASTYGKARIRVMRSDPRGRPVARAPRSGWSYVHADGYRALSDADDRIAASLRANGTWNAVPADSASVRDLLYRRGEAVLAAIPEIAEVGFAMPDTHDVPNDLRPAGPDDPGTVSLPADEPHGPIQATTGRSI</sequence>
<comment type="caution">
    <text evidence="8">The sequence shown here is derived from an EMBL/GenBank/DDBJ whole genome shotgun (WGS) entry which is preliminary data.</text>
</comment>
<dbReference type="GO" id="GO:0019628">
    <property type="term" value="P:urate catabolic process"/>
    <property type="evidence" value="ECO:0007669"/>
    <property type="project" value="TreeGrafter"/>
</dbReference>
<dbReference type="InterPro" id="IPR002042">
    <property type="entry name" value="Uricase"/>
</dbReference>
<evidence type="ECO:0000256" key="6">
    <source>
        <dbReference type="ARBA" id="ARBA00031317"/>
    </source>
</evidence>
<keyword evidence="4" id="KW-0659">Purine metabolism</keyword>
<dbReference type="Proteomes" id="UP001055247">
    <property type="component" value="Unassembled WGS sequence"/>
</dbReference>
<reference evidence="8" key="1">
    <citation type="journal article" date="2016" name="Front. Microbiol.">
        <title>Genome Sequence of the Piezophilic, Mesophilic Sulfate-Reducing Bacterium Desulfovibrio indicus J2T.</title>
        <authorList>
            <person name="Cao J."/>
            <person name="Maignien L."/>
            <person name="Shao Z."/>
            <person name="Alain K."/>
            <person name="Jebbar M."/>
        </authorList>
    </citation>
    <scope>NUCLEOTIDE SEQUENCE</scope>
    <source>
        <strain evidence="8">DSM 16372</strain>
    </source>
</reference>
<dbReference type="SUPFAM" id="SSF55620">
    <property type="entry name" value="Tetrahydrobiopterin biosynthesis enzymes-like"/>
    <property type="match status" value="1"/>
</dbReference>
<evidence type="ECO:0000256" key="3">
    <source>
        <dbReference type="ARBA" id="ARBA00012598"/>
    </source>
</evidence>
<protein>
    <recommendedName>
        <fullName evidence="3">factor independent urate hydroxylase</fullName>
        <ecNumber evidence="3">1.7.3.3</ecNumber>
    </recommendedName>
    <alternativeName>
        <fullName evidence="6">Urate oxidase</fullName>
    </alternativeName>
</protein>
<dbReference type="PANTHER" id="PTHR42874">
    <property type="entry name" value="URICASE"/>
    <property type="match status" value="1"/>
</dbReference>
<keyword evidence="5" id="KW-0560">Oxidoreductase</keyword>